<dbReference type="InterPro" id="IPR045851">
    <property type="entry name" value="AMP-bd_C_sf"/>
</dbReference>
<dbReference type="InterPro" id="IPR020845">
    <property type="entry name" value="AMP-binding_CS"/>
</dbReference>
<dbReference type="Gene3D" id="3.30.300.30">
    <property type="match status" value="1"/>
</dbReference>
<dbReference type="PANTHER" id="PTHR43767">
    <property type="entry name" value="LONG-CHAIN-FATTY-ACID--COA LIGASE"/>
    <property type="match status" value="1"/>
</dbReference>
<accession>A0A2L2JXY6</accession>
<protein>
    <submittedName>
        <fullName evidence="3">AMP-binding protein</fullName>
    </submittedName>
</protein>
<sequence>MNTDPQITEVDLLHREPLAVDMLIRSLELYADRTAVHIGDEQLTYRQVREQISKFAQAYASLGLGIGSPVAILSANRPEVLFTQGANAVTGVRFAALHPMGSLDDHAYVLQDAGIETLIYDPDKYEERAAALAERVPELKNLLAFGPTEAGTDLLAAADAFEPGPLVAPDVAPGDTVSLAYTGGTTGKSKGVMLSFRGGATLLRIQMTEWQWPQEVRFLVCTPLSHAGGAFWNPTSLQGGSIVVLPGFDPATVLATIEKYRITSTMLVPTMLYALLDYPDLDKYDLSSLETVFYGASAISPTRLAEAIEKFGPIFFQFYGQAECPMTISVLRKEDHDLAVPERLASCGRPVPWLHVALLDDAGNEVPAGEPGEICVRGPLVMKGYLNKPEQTAEATEHDWLHTGDIARRDADGYLYIVDRKKDMIVTGGFNVFPREVEDVLSAHPAVSAAAVIGVPDDKWGEAVKAVVVLRSGREVAVEELQALVKERKGAVYTPKSIDFADSIPLSPLGKPDKKALRAQYWTDGARQVN</sequence>
<evidence type="ECO:0000313" key="3">
    <source>
        <dbReference type="EMBL" id="NEW36491.1"/>
    </source>
</evidence>
<dbReference type="InterPro" id="IPR042099">
    <property type="entry name" value="ANL_N_sf"/>
</dbReference>
<dbReference type="OMA" id="TMTTIQL"/>
<dbReference type="GeneID" id="57072291"/>
<dbReference type="InterPro" id="IPR000873">
    <property type="entry name" value="AMP-dep_synth/lig_dom"/>
</dbReference>
<dbReference type="Proteomes" id="UP000471166">
    <property type="component" value="Unassembled WGS sequence"/>
</dbReference>
<dbReference type="AlphaFoldDB" id="A0A2L2JXY6"/>
<dbReference type="InterPro" id="IPR050237">
    <property type="entry name" value="ATP-dep_AMP-bd_enzyme"/>
</dbReference>
<name>A0A2L2JXY6_9NOCA</name>
<feature type="domain" description="AMP-dependent synthetase/ligase" evidence="1">
    <location>
        <begin position="27"/>
        <end position="386"/>
    </location>
</feature>
<dbReference type="PANTHER" id="PTHR43767:SF7">
    <property type="entry name" value="MEDIUM_LONG-CHAIN-FATTY-ACID--COA LIGASE FADD8"/>
    <property type="match status" value="1"/>
</dbReference>
<dbReference type="PROSITE" id="PS00455">
    <property type="entry name" value="AMP_BINDING"/>
    <property type="match status" value="1"/>
</dbReference>
<gene>
    <name evidence="3" type="ORF">GV791_28610</name>
</gene>
<evidence type="ECO:0000313" key="4">
    <source>
        <dbReference type="Proteomes" id="UP000471166"/>
    </source>
</evidence>
<evidence type="ECO:0000259" key="2">
    <source>
        <dbReference type="Pfam" id="PF13193"/>
    </source>
</evidence>
<dbReference type="Gene3D" id="3.40.50.12780">
    <property type="entry name" value="N-terminal domain of ligase-like"/>
    <property type="match status" value="1"/>
</dbReference>
<proteinExistence type="predicted"/>
<dbReference type="Pfam" id="PF00501">
    <property type="entry name" value="AMP-binding"/>
    <property type="match status" value="1"/>
</dbReference>
<dbReference type="SUPFAM" id="SSF56801">
    <property type="entry name" value="Acetyl-CoA synthetase-like"/>
    <property type="match status" value="1"/>
</dbReference>
<dbReference type="InterPro" id="IPR025110">
    <property type="entry name" value="AMP-bd_C"/>
</dbReference>
<dbReference type="GO" id="GO:0016877">
    <property type="term" value="F:ligase activity, forming carbon-sulfur bonds"/>
    <property type="evidence" value="ECO:0007669"/>
    <property type="project" value="UniProtKB-ARBA"/>
</dbReference>
<dbReference type="EMBL" id="JAAGVB010000079">
    <property type="protein sequence ID" value="NEW36491.1"/>
    <property type="molecule type" value="Genomic_DNA"/>
</dbReference>
<dbReference type="Pfam" id="PF13193">
    <property type="entry name" value="AMP-binding_C"/>
    <property type="match status" value="1"/>
</dbReference>
<reference evidence="3 4" key="1">
    <citation type="submission" date="2020-01" db="EMBL/GenBank/DDBJ databases">
        <title>Genetics and antimicrobial susceptibilities of Nocardia species isolated from the soil; a comparison with species isolated from humans.</title>
        <authorList>
            <person name="Carrasco G."/>
            <person name="Monzon S."/>
            <person name="Sansegundo M."/>
            <person name="Garcia E."/>
            <person name="Garrido N."/>
            <person name="Medina M.J."/>
            <person name="Villalon P."/>
            <person name="Ramirez-Arocha A.C."/>
            <person name="Jimenez P."/>
            <person name="Cuesta I."/>
            <person name="Valdezate S."/>
        </authorList>
    </citation>
    <scope>NUCLEOTIDE SEQUENCE [LARGE SCALE GENOMIC DNA]</scope>
    <source>
        <strain evidence="3 4">CNM20110626</strain>
    </source>
</reference>
<evidence type="ECO:0000259" key="1">
    <source>
        <dbReference type="Pfam" id="PF00501"/>
    </source>
</evidence>
<dbReference type="RefSeq" id="WP_014349863.1">
    <property type="nucleotide sequence ID" value="NZ_AP026975.1"/>
</dbReference>
<comment type="caution">
    <text evidence="3">The sequence shown here is derived from an EMBL/GenBank/DDBJ whole genome shotgun (WGS) entry which is preliminary data.</text>
</comment>
<feature type="domain" description="AMP-binding enzyme C-terminal" evidence="2">
    <location>
        <begin position="436"/>
        <end position="511"/>
    </location>
</feature>
<organism evidence="3 4">
    <name type="scientific">Nocardia cyriacigeorgica</name>
    <dbReference type="NCBI Taxonomy" id="135487"/>
    <lineage>
        <taxon>Bacteria</taxon>
        <taxon>Bacillati</taxon>
        <taxon>Actinomycetota</taxon>
        <taxon>Actinomycetes</taxon>
        <taxon>Mycobacteriales</taxon>
        <taxon>Nocardiaceae</taxon>
        <taxon>Nocardia</taxon>
    </lineage>
</organism>